<proteinExistence type="predicted"/>
<keyword evidence="3" id="KW-1185">Reference proteome</keyword>
<evidence type="ECO:0000313" key="3">
    <source>
        <dbReference type="Proteomes" id="UP000062833"/>
    </source>
</evidence>
<dbReference type="InterPro" id="IPR015191">
    <property type="entry name" value="SelB_WHD4"/>
</dbReference>
<dbReference type="Gene3D" id="1.10.10.10">
    <property type="entry name" value="Winged helix-like DNA-binding domain superfamily/Winged helix DNA-binding domain"/>
    <property type="match status" value="1"/>
</dbReference>
<dbReference type="GO" id="GO:0003746">
    <property type="term" value="F:translation elongation factor activity"/>
    <property type="evidence" value="ECO:0007669"/>
    <property type="project" value="InterPro"/>
</dbReference>
<dbReference type="InterPro" id="IPR036390">
    <property type="entry name" value="WH_DNA-bd_sf"/>
</dbReference>
<dbReference type="AlphaFoldDB" id="A0A0M5LY15"/>
<dbReference type="PATRIC" id="fig|656366.3.peg.3920"/>
<dbReference type="RefSeq" id="WP_062009036.1">
    <property type="nucleotide sequence ID" value="NZ_CP012677.1"/>
</dbReference>
<dbReference type="SUPFAM" id="SSF46785">
    <property type="entry name" value="Winged helix' DNA-binding domain"/>
    <property type="match status" value="1"/>
</dbReference>
<feature type="domain" description="Elongation factor SelB fourth winged-helix" evidence="1">
    <location>
        <begin position="53"/>
        <end position="94"/>
    </location>
</feature>
<dbReference type="GO" id="GO:0005737">
    <property type="term" value="C:cytoplasm"/>
    <property type="evidence" value="ECO:0007669"/>
    <property type="project" value="InterPro"/>
</dbReference>
<dbReference type="GO" id="GO:0001514">
    <property type="term" value="P:selenocysteine incorporation"/>
    <property type="evidence" value="ECO:0007669"/>
    <property type="project" value="InterPro"/>
</dbReference>
<evidence type="ECO:0000313" key="2">
    <source>
        <dbReference type="EMBL" id="ALE93800.1"/>
    </source>
</evidence>
<gene>
    <name evidence="2" type="ORF">AOC05_18165</name>
</gene>
<dbReference type="Pfam" id="PF09107">
    <property type="entry name" value="WHD_3rd_SelB"/>
    <property type="match status" value="1"/>
</dbReference>
<dbReference type="GO" id="GO:0005525">
    <property type="term" value="F:GTP binding"/>
    <property type="evidence" value="ECO:0007669"/>
    <property type="project" value="InterPro"/>
</dbReference>
<protein>
    <recommendedName>
        <fullName evidence="1">Elongation factor SelB fourth winged-helix domain-containing protein</fullName>
    </recommendedName>
</protein>
<dbReference type="EMBL" id="CP012677">
    <property type="protein sequence ID" value="ALE93800.1"/>
    <property type="molecule type" value="Genomic_DNA"/>
</dbReference>
<name>A0A0M5LY15_9MICC</name>
<dbReference type="Proteomes" id="UP000062833">
    <property type="component" value="Chromosome"/>
</dbReference>
<organism evidence="2 3">
    <name type="scientific">Arthrobacter alpinus</name>
    <dbReference type="NCBI Taxonomy" id="656366"/>
    <lineage>
        <taxon>Bacteria</taxon>
        <taxon>Bacillati</taxon>
        <taxon>Actinomycetota</taxon>
        <taxon>Actinomycetes</taxon>
        <taxon>Micrococcales</taxon>
        <taxon>Micrococcaceae</taxon>
        <taxon>Arthrobacter</taxon>
    </lineage>
</organism>
<reference evidence="3" key="1">
    <citation type="submission" date="2015-09" db="EMBL/GenBank/DDBJ databases">
        <title>Complete genome of Arthrobacter alpinus strain R3.8.</title>
        <authorList>
            <person name="See-Too W.S."/>
            <person name="Chan K.G."/>
        </authorList>
    </citation>
    <scope>NUCLEOTIDE SEQUENCE [LARGE SCALE GENOMIC DNA]</scope>
    <source>
        <strain evidence="3">R3.8</strain>
    </source>
</reference>
<evidence type="ECO:0000259" key="1">
    <source>
        <dbReference type="Pfam" id="PF09107"/>
    </source>
</evidence>
<sequence>MFHAPDADELASLGLGTRELAAAERTGRLLRLHDGIVLLPTAPALAMRTLTRLEQPFTTSQAQQALNTTRRIVVPLLEYLDSRVWTRRLDANHRVVVGQNH</sequence>
<dbReference type="GO" id="GO:0003723">
    <property type="term" value="F:RNA binding"/>
    <property type="evidence" value="ECO:0007669"/>
    <property type="project" value="InterPro"/>
</dbReference>
<dbReference type="KEGG" id="aaq:AOC05_18165"/>
<dbReference type="InterPro" id="IPR036388">
    <property type="entry name" value="WH-like_DNA-bd_sf"/>
</dbReference>
<accession>A0A0M5LY15</accession>